<dbReference type="KEGG" id="muh:HYN43_029975"/>
<reference evidence="1 2" key="1">
    <citation type="submission" date="2018-10" db="EMBL/GenBank/DDBJ databases">
        <title>Genome sequencing of Mucilaginibacter sp. HYN0043.</title>
        <authorList>
            <person name="Kim M."/>
            <person name="Yi H."/>
        </authorList>
    </citation>
    <scope>NUCLEOTIDE SEQUENCE [LARGE SCALE GENOMIC DNA]</scope>
    <source>
        <strain evidence="1 2">HYN0043</strain>
    </source>
</reference>
<organism evidence="1 2">
    <name type="scientific">Mucilaginibacter celer</name>
    <dbReference type="NCBI Taxonomy" id="2305508"/>
    <lineage>
        <taxon>Bacteria</taxon>
        <taxon>Pseudomonadati</taxon>
        <taxon>Bacteroidota</taxon>
        <taxon>Sphingobacteriia</taxon>
        <taxon>Sphingobacteriales</taxon>
        <taxon>Sphingobacteriaceae</taxon>
        <taxon>Mucilaginibacter</taxon>
    </lineage>
</organism>
<evidence type="ECO:0000313" key="1">
    <source>
        <dbReference type="EMBL" id="AYL99238.1"/>
    </source>
</evidence>
<dbReference type="Pfam" id="PF14281">
    <property type="entry name" value="PDDEXK_4"/>
    <property type="match status" value="1"/>
</dbReference>
<sequence length="386" mass="45579">MEIFKLKHLLDQVKALNDRYKKINELTGENFNVFRILKLESSEVRMHSAFLAELLSPNGSHGQKDKFLKLFLKSFCYKNNPIDSESCKVEIEKHTGFIRENGTEGGRIDIVITDKHNHQIIIENKIYAGDQVNQLYRYRNYSPKADFIYLTLEGNKPSNLSQNELSIDIDFKCYSYAHHIIEWLEQCRKEVAILPIIRESITQYLNLIKYLTNQTLNDTMADELYTLLASNFEASFIIADNLRHSLFKLTEKLSEELVIVATELGLIYHNNVDFKDNYTGFWFSKDEWKYLMIGFQFQNKNKALTYGFTVKSNPEKLPLKITEEFKQIRSNLFKSSLWWPMFEKIDSPFDNWDKYEAWKAIENGSMRSLIREKIEYLLRITEKMEL</sequence>
<proteinExistence type="predicted"/>
<keyword evidence="2" id="KW-1185">Reference proteome</keyword>
<dbReference type="OrthoDB" id="6346224at2"/>
<protein>
    <recommendedName>
        <fullName evidence="3">PD-(D/E)XK nuclease family protein</fullName>
    </recommendedName>
</protein>
<dbReference type="EMBL" id="CP032869">
    <property type="protein sequence ID" value="AYL99238.1"/>
    <property type="molecule type" value="Genomic_DNA"/>
</dbReference>
<accession>A0A494W6R8</accession>
<evidence type="ECO:0008006" key="3">
    <source>
        <dbReference type="Google" id="ProtNLM"/>
    </source>
</evidence>
<dbReference type="Proteomes" id="UP000270046">
    <property type="component" value="Chromosome"/>
</dbReference>
<dbReference type="InterPro" id="IPR029470">
    <property type="entry name" value="PDDEXK_4"/>
</dbReference>
<gene>
    <name evidence="1" type="ORF">HYN43_029975</name>
</gene>
<dbReference type="AlphaFoldDB" id="A0A494W6R8"/>
<dbReference type="RefSeq" id="WP_119407479.1">
    <property type="nucleotide sequence ID" value="NZ_CP032869.1"/>
</dbReference>
<name>A0A494W6R8_9SPHI</name>
<evidence type="ECO:0000313" key="2">
    <source>
        <dbReference type="Proteomes" id="UP000270046"/>
    </source>
</evidence>